<evidence type="ECO:0000256" key="13">
    <source>
        <dbReference type="ARBA" id="ARBA00025046"/>
    </source>
</evidence>
<feature type="binding site" evidence="18">
    <location>
        <position position="123"/>
    </location>
    <ligand>
        <name>substrate</name>
    </ligand>
</feature>
<dbReference type="GO" id="GO:0046395">
    <property type="term" value="P:carboxylic acid catabolic process"/>
    <property type="evidence" value="ECO:0007669"/>
    <property type="project" value="UniProtKB-ARBA"/>
</dbReference>
<dbReference type="PATRIC" id="fig|1441923.3.peg.3290"/>
<protein>
    <recommendedName>
        <fullName evidence="9">Putative 4-hydroxy-4-methyl-2-oxoglutarate aldolase</fullName>
        <ecNumber evidence="8">4.1.1.112</ecNumber>
        <ecNumber evidence="7">4.1.3.17</ecNumber>
    </recommendedName>
    <alternativeName>
        <fullName evidence="15">Oxaloacetate decarboxylase</fullName>
    </alternativeName>
    <alternativeName>
        <fullName evidence="14">RraA-like protein</fullName>
    </alternativeName>
</protein>
<dbReference type="EC" id="4.1.3.17" evidence="7"/>
<evidence type="ECO:0000256" key="7">
    <source>
        <dbReference type="ARBA" id="ARBA00012213"/>
    </source>
</evidence>
<dbReference type="Gene3D" id="3.50.30.40">
    <property type="entry name" value="Ribonuclease E inhibitor RraA/RraA-like"/>
    <property type="match status" value="1"/>
</dbReference>
<comment type="similarity">
    <text evidence="17">Belongs to the LigK/PcmE family.</text>
</comment>
<keyword evidence="10 18" id="KW-0479">Metal-binding</keyword>
<proteinExistence type="inferred from homology"/>
<evidence type="ECO:0000313" key="19">
    <source>
        <dbReference type="EMBL" id="KOS55410.1"/>
    </source>
</evidence>
<comment type="subunit">
    <text evidence="5">Homotrimer.</text>
</comment>
<evidence type="ECO:0000256" key="14">
    <source>
        <dbReference type="ARBA" id="ARBA00030169"/>
    </source>
</evidence>
<evidence type="ECO:0000256" key="3">
    <source>
        <dbReference type="ARBA" id="ARBA00001968"/>
    </source>
</evidence>
<evidence type="ECO:0000256" key="16">
    <source>
        <dbReference type="ARBA" id="ARBA00047973"/>
    </source>
</evidence>
<dbReference type="RefSeq" id="WP_054373368.1">
    <property type="nucleotide sequence ID" value="NZ_AZYO01000038.1"/>
</dbReference>
<comment type="cofactor">
    <cofactor evidence="3">
        <name>a divalent metal cation</name>
        <dbReference type="ChEBI" id="CHEBI:60240"/>
    </cofactor>
</comment>
<comment type="catalytic activity">
    <reaction evidence="1">
        <text>4-hydroxy-4-methyl-2-oxoglutarate = 2 pyruvate</text>
        <dbReference type="Rhea" id="RHEA:22748"/>
        <dbReference type="ChEBI" id="CHEBI:15361"/>
        <dbReference type="ChEBI" id="CHEBI:58276"/>
        <dbReference type="EC" id="4.1.3.17"/>
    </reaction>
</comment>
<dbReference type="GO" id="GO:0019336">
    <property type="term" value="P:phenol-containing compound catabolic process"/>
    <property type="evidence" value="ECO:0007669"/>
    <property type="project" value="UniProtKB-ARBA"/>
</dbReference>
<evidence type="ECO:0000256" key="17">
    <source>
        <dbReference type="ARBA" id="ARBA00061585"/>
    </source>
</evidence>
<evidence type="ECO:0000256" key="9">
    <source>
        <dbReference type="ARBA" id="ARBA00016549"/>
    </source>
</evidence>
<dbReference type="GO" id="GO:0046872">
    <property type="term" value="F:metal ion binding"/>
    <property type="evidence" value="ECO:0007669"/>
    <property type="project" value="UniProtKB-KW"/>
</dbReference>
<dbReference type="InterPro" id="IPR005493">
    <property type="entry name" value="RraA/RraA-like"/>
</dbReference>
<evidence type="ECO:0000256" key="8">
    <source>
        <dbReference type="ARBA" id="ARBA00012947"/>
    </source>
</evidence>
<dbReference type="EMBL" id="AZYO01000038">
    <property type="protein sequence ID" value="KOS55410.1"/>
    <property type="molecule type" value="Genomic_DNA"/>
</dbReference>
<evidence type="ECO:0000256" key="12">
    <source>
        <dbReference type="ARBA" id="ARBA00023239"/>
    </source>
</evidence>
<organism evidence="19 20">
    <name type="scientific">Rhodococcus rhodochrous KG-21</name>
    <dbReference type="NCBI Taxonomy" id="1441923"/>
    <lineage>
        <taxon>Bacteria</taxon>
        <taxon>Bacillati</taxon>
        <taxon>Actinomycetota</taxon>
        <taxon>Actinomycetes</taxon>
        <taxon>Mycobacteriales</taxon>
        <taxon>Nocardiaceae</taxon>
        <taxon>Rhodococcus</taxon>
    </lineage>
</organism>
<dbReference type="InterPro" id="IPR036704">
    <property type="entry name" value="RraA/RraA-like_sf"/>
</dbReference>
<evidence type="ECO:0000256" key="4">
    <source>
        <dbReference type="ARBA" id="ARBA00008621"/>
    </source>
</evidence>
<dbReference type="EC" id="4.1.1.112" evidence="8"/>
<dbReference type="PANTHER" id="PTHR33254:SF16">
    <property type="entry name" value="BLR3842 PROTEIN"/>
    <property type="match status" value="1"/>
</dbReference>
<sequence>MTDQPISPSIVDRVDRRVGAHAAEFAELGVATVHESQGRSGLMDPAIKPLVAGSRVAGPAVTCLNHPGDNLMLLAALDLCREGDVLVVGNLAPSTAGMVGEIIGSILVARGAAGLVVDGGVRDIRELRRLSLPVWTRTVSAMGTTKGGPGWVNTPVVAGGTTVRPGDLVVADDDGVVVVPSESADEVLARARDRAERESLLLKDIAAGRWPGLSPELREQLRRLGVTPIPGPH</sequence>
<comment type="catalytic activity">
    <reaction evidence="16">
        <text>oxaloacetate + H(+) = pyruvate + CO2</text>
        <dbReference type="Rhea" id="RHEA:15641"/>
        <dbReference type="ChEBI" id="CHEBI:15361"/>
        <dbReference type="ChEBI" id="CHEBI:15378"/>
        <dbReference type="ChEBI" id="CHEBI:16452"/>
        <dbReference type="ChEBI" id="CHEBI:16526"/>
        <dbReference type="EC" id="4.1.1.112"/>
    </reaction>
</comment>
<accession>A0A0M9WNB1</accession>
<feature type="binding site" evidence="18">
    <location>
        <position position="122"/>
    </location>
    <ligand>
        <name>substrate</name>
    </ligand>
</feature>
<evidence type="ECO:0000256" key="2">
    <source>
        <dbReference type="ARBA" id="ARBA00001946"/>
    </source>
</evidence>
<comment type="function">
    <text evidence="13">Catalyzes the aldol cleavage of 4-hydroxy-4-methyl-2-oxoglutarate (HMG) into 2 molecules of pyruvate. Also contains a secondary oxaloacetate (OAA) decarboxylase activity due to the common pyruvate enolate transition state formed following C-C bond cleavage in the retro-aldol and decarboxylation reactions.</text>
</comment>
<gene>
    <name evidence="19" type="ORF">Z051_15010</name>
</gene>
<dbReference type="Pfam" id="PF03737">
    <property type="entry name" value="RraA-like"/>
    <property type="match status" value="1"/>
</dbReference>
<evidence type="ECO:0000256" key="5">
    <source>
        <dbReference type="ARBA" id="ARBA00011233"/>
    </source>
</evidence>
<evidence type="ECO:0000256" key="15">
    <source>
        <dbReference type="ARBA" id="ARBA00032305"/>
    </source>
</evidence>
<dbReference type="Proteomes" id="UP000037712">
    <property type="component" value="Unassembled WGS sequence"/>
</dbReference>
<comment type="subunit">
    <text evidence="6">Homohexamer.</text>
</comment>
<keyword evidence="12" id="KW-0456">Lyase</keyword>
<evidence type="ECO:0000256" key="10">
    <source>
        <dbReference type="ARBA" id="ARBA00022723"/>
    </source>
</evidence>
<reference evidence="20" key="2">
    <citation type="submission" date="2015-01" db="EMBL/GenBank/DDBJ databases">
        <title>Draft genome sequence of potential hydrocarbon metabolising strain of Rhodococcus rhodochrous.</title>
        <authorList>
            <person name="Aggarwal R.K."/>
            <person name="Dawar C."/>
        </authorList>
    </citation>
    <scope>NUCLEOTIDE SEQUENCE [LARGE SCALE GENOMIC DNA]</scope>
    <source>
        <strain evidence="20">KG-21</strain>
    </source>
</reference>
<evidence type="ECO:0000256" key="1">
    <source>
        <dbReference type="ARBA" id="ARBA00001342"/>
    </source>
</evidence>
<evidence type="ECO:0000256" key="11">
    <source>
        <dbReference type="ARBA" id="ARBA00022842"/>
    </source>
</evidence>
<comment type="similarity">
    <text evidence="4">Belongs to the class II aldolase/RraA-like family.</text>
</comment>
<feature type="binding site" evidence="18">
    <location>
        <begin position="100"/>
        <end position="103"/>
    </location>
    <ligand>
        <name>substrate</name>
    </ligand>
</feature>
<dbReference type="CDD" id="cd16841">
    <property type="entry name" value="RraA_family"/>
    <property type="match status" value="1"/>
</dbReference>
<evidence type="ECO:0000256" key="6">
    <source>
        <dbReference type="ARBA" id="ARBA00011643"/>
    </source>
</evidence>
<comment type="caution">
    <text evidence="19">The sequence shown here is derived from an EMBL/GenBank/DDBJ whole genome shotgun (WGS) entry which is preliminary data.</text>
</comment>
<dbReference type="SUPFAM" id="SSF89562">
    <property type="entry name" value="RraA-like"/>
    <property type="match status" value="1"/>
</dbReference>
<keyword evidence="11 18" id="KW-0460">Magnesium</keyword>
<comment type="cofactor">
    <cofactor evidence="2 18">
        <name>Mg(2+)</name>
        <dbReference type="ChEBI" id="CHEBI:18420"/>
    </cofactor>
</comment>
<reference evidence="19 20" key="1">
    <citation type="journal article" date="2015" name="Genome Announc.">
        <title>Draft Genome Sequence of Rhodococcus rhodochrous Strain KG-21, a Soil Isolate from Oil Fields of Krishna-Godavari Basin, India.</title>
        <authorList>
            <person name="Dawar C."/>
            <person name="Aggarwal R.K."/>
        </authorList>
    </citation>
    <scope>NUCLEOTIDE SEQUENCE [LARGE SCALE GENOMIC DNA]</scope>
    <source>
        <strain evidence="19 20">KG-21</strain>
    </source>
</reference>
<dbReference type="FunFam" id="3.50.30.40:FF:000002">
    <property type="entry name" value="4-carboxy-4-hydroxy-2-oxoadipate aldolase/oxaloacetate decarboxylase"/>
    <property type="match status" value="1"/>
</dbReference>
<dbReference type="PANTHER" id="PTHR33254">
    <property type="entry name" value="4-HYDROXY-4-METHYL-2-OXOGLUTARATE ALDOLASE 3-RELATED"/>
    <property type="match status" value="1"/>
</dbReference>
<evidence type="ECO:0000313" key="20">
    <source>
        <dbReference type="Proteomes" id="UP000037712"/>
    </source>
</evidence>
<dbReference type="GO" id="GO:0008948">
    <property type="term" value="F:oxaloacetate decarboxylase activity"/>
    <property type="evidence" value="ECO:0007669"/>
    <property type="project" value="UniProtKB-EC"/>
</dbReference>
<dbReference type="AlphaFoldDB" id="A0A0M9WNB1"/>
<name>A0A0M9WNB1_RHORH</name>
<evidence type="ECO:0000256" key="18">
    <source>
        <dbReference type="PIRSR" id="PIRSR605493-1"/>
    </source>
</evidence>
<dbReference type="GO" id="GO:0047443">
    <property type="term" value="F:4-hydroxy-4-methyl-2-oxoglutarate aldolase activity"/>
    <property type="evidence" value="ECO:0007669"/>
    <property type="project" value="UniProtKB-EC"/>
</dbReference>
<dbReference type="GO" id="GO:0032787">
    <property type="term" value="P:monocarboxylic acid metabolic process"/>
    <property type="evidence" value="ECO:0007669"/>
    <property type="project" value="UniProtKB-ARBA"/>
</dbReference>
<dbReference type="NCBIfam" id="NF006731">
    <property type="entry name" value="PRK09262.1"/>
    <property type="match status" value="1"/>
</dbReference>